<dbReference type="EC" id="2.7.4.9" evidence="8"/>
<organism evidence="10 11">
    <name type="scientific">Nitrospina watsonii</name>
    <dbReference type="NCBI Taxonomy" id="1323948"/>
    <lineage>
        <taxon>Bacteria</taxon>
        <taxon>Pseudomonadati</taxon>
        <taxon>Nitrospinota/Tectimicrobiota group</taxon>
        <taxon>Nitrospinota</taxon>
        <taxon>Nitrospinia</taxon>
        <taxon>Nitrospinales</taxon>
        <taxon>Nitrospinaceae</taxon>
        <taxon>Nitrospina</taxon>
    </lineage>
</organism>
<dbReference type="SUPFAM" id="SSF52540">
    <property type="entry name" value="P-loop containing nucleoside triphosphate hydrolases"/>
    <property type="match status" value="1"/>
</dbReference>
<comment type="catalytic activity">
    <reaction evidence="7 8">
        <text>dTMP + ATP = dTDP + ADP</text>
        <dbReference type="Rhea" id="RHEA:13517"/>
        <dbReference type="ChEBI" id="CHEBI:30616"/>
        <dbReference type="ChEBI" id="CHEBI:58369"/>
        <dbReference type="ChEBI" id="CHEBI:63528"/>
        <dbReference type="ChEBI" id="CHEBI:456216"/>
        <dbReference type="EC" id="2.7.4.9"/>
    </reaction>
</comment>
<keyword evidence="11" id="KW-1185">Reference proteome</keyword>
<evidence type="ECO:0000256" key="8">
    <source>
        <dbReference type="HAMAP-Rule" id="MF_00165"/>
    </source>
</evidence>
<evidence type="ECO:0000256" key="7">
    <source>
        <dbReference type="ARBA" id="ARBA00048743"/>
    </source>
</evidence>
<dbReference type="Gene3D" id="3.40.50.300">
    <property type="entry name" value="P-loop containing nucleotide triphosphate hydrolases"/>
    <property type="match status" value="1"/>
</dbReference>
<comment type="function">
    <text evidence="8">Phosphorylation of dTMP to form dTDP in both de novo and salvage pathways of dTTP synthesis.</text>
</comment>
<comment type="similarity">
    <text evidence="1 8">Belongs to the thymidylate kinase family.</text>
</comment>
<dbReference type="RefSeq" id="WP_282011484.1">
    <property type="nucleotide sequence ID" value="NZ_OX336137.1"/>
</dbReference>
<evidence type="ECO:0000313" key="11">
    <source>
        <dbReference type="Proteomes" id="UP001157733"/>
    </source>
</evidence>
<feature type="domain" description="Thymidylate kinase-like" evidence="9">
    <location>
        <begin position="11"/>
        <end position="191"/>
    </location>
</feature>
<keyword evidence="4 8" id="KW-0547">Nucleotide-binding</keyword>
<evidence type="ECO:0000256" key="4">
    <source>
        <dbReference type="ARBA" id="ARBA00022741"/>
    </source>
</evidence>
<keyword evidence="6 8" id="KW-0067">ATP-binding</keyword>
<dbReference type="InterPro" id="IPR039430">
    <property type="entry name" value="Thymidylate_kin-like_dom"/>
</dbReference>
<evidence type="ECO:0000256" key="2">
    <source>
        <dbReference type="ARBA" id="ARBA00022679"/>
    </source>
</evidence>
<evidence type="ECO:0000256" key="1">
    <source>
        <dbReference type="ARBA" id="ARBA00009776"/>
    </source>
</evidence>
<sequence>MELDRGYLVALEGIDGTGKTTQWTLLADYLEERGLPVVRLREPTQGVWGQKIRKILSEGRGETSAEEELQWFLNDRKEDVEQNIQPALNANKVVVIDRYYYSTAAYQGALGFDPEQICAVNEAFAPRPDRVLIFHGSLEKSLERIETGRDGFSSFEKKDYLKNVQDIFSSFKGVHIRRIDSDGTVANVHRQVVAEVDDLLGIEEAR</sequence>
<evidence type="ECO:0000256" key="6">
    <source>
        <dbReference type="ARBA" id="ARBA00022840"/>
    </source>
</evidence>
<gene>
    <name evidence="8 10" type="primary">tmk</name>
    <name evidence="10" type="ORF">NSPWAT_1733</name>
</gene>
<dbReference type="PANTHER" id="PTHR10344">
    <property type="entry name" value="THYMIDYLATE KINASE"/>
    <property type="match status" value="1"/>
</dbReference>
<feature type="binding site" evidence="8">
    <location>
        <begin position="13"/>
        <end position="20"/>
    </location>
    <ligand>
        <name>ATP</name>
        <dbReference type="ChEBI" id="CHEBI:30616"/>
    </ligand>
</feature>
<protein>
    <recommendedName>
        <fullName evidence="8">Thymidylate kinase</fullName>
        <ecNumber evidence="8">2.7.4.9</ecNumber>
    </recommendedName>
    <alternativeName>
        <fullName evidence="8">dTMP kinase</fullName>
    </alternativeName>
</protein>
<evidence type="ECO:0000256" key="5">
    <source>
        <dbReference type="ARBA" id="ARBA00022777"/>
    </source>
</evidence>
<evidence type="ECO:0000256" key="3">
    <source>
        <dbReference type="ARBA" id="ARBA00022727"/>
    </source>
</evidence>
<dbReference type="EMBL" id="OX336137">
    <property type="protein sequence ID" value="CAI2718592.1"/>
    <property type="molecule type" value="Genomic_DNA"/>
</dbReference>
<dbReference type="PROSITE" id="PS01331">
    <property type="entry name" value="THYMIDYLATE_KINASE"/>
    <property type="match status" value="1"/>
</dbReference>
<dbReference type="NCBIfam" id="TIGR00041">
    <property type="entry name" value="DTMP_kinase"/>
    <property type="match status" value="1"/>
</dbReference>
<keyword evidence="5 8" id="KW-0418">Kinase</keyword>
<dbReference type="InterPro" id="IPR018094">
    <property type="entry name" value="Thymidylate_kinase"/>
</dbReference>
<reference evidence="10 11" key="1">
    <citation type="submission" date="2022-09" db="EMBL/GenBank/DDBJ databases">
        <authorList>
            <person name="Kop L."/>
        </authorList>
    </citation>
    <scope>NUCLEOTIDE SEQUENCE [LARGE SCALE GENOMIC DNA]</scope>
    <source>
        <strain evidence="10 11">347</strain>
    </source>
</reference>
<dbReference type="InterPro" id="IPR018095">
    <property type="entry name" value="Thymidylate_kin_CS"/>
</dbReference>
<dbReference type="PANTHER" id="PTHR10344:SF4">
    <property type="entry name" value="UMP-CMP KINASE 2, MITOCHONDRIAL"/>
    <property type="match status" value="1"/>
</dbReference>
<dbReference type="InterPro" id="IPR027417">
    <property type="entry name" value="P-loop_NTPase"/>
</dbReference>
<dbReference type="CDD" id="cd01672">
    <property type="entry name" value="TMPK"/>
    <property type="match status" value="1"/>
</dbReference>
<evidence type="ECO:0000259" key="9">
    <source>
        <dbReference type="Pfam" id="PF02223"/>
    </source>
</evidence>
<keyword evidence="2 8" id="KW-0808">Transferase</keyword>
<dbReference type="Proteomes" id="UP001157733">
    <property type="component" value="Chromosome"/>
</dbReference>
<keyword evidence="3 8" id="KW-0545">Nucleotide biosynthesis</keyword>
<evidence type="ECO:0000313" key="10">
    <source>
        <dbReference type="EMBL" id="CAI2718592.1"/>
    </source>
</evidence>
<dbReference type="Pfam" id="PF02223">
    <property type="entry name" value="Thymidylate_kin"/>
    <property type="match status" value="1"/>
</dbReference>
<dbReference type="HAMAP" id="MF_00165">
    <property type="entry name" value="Thymidylate_kinase"/>
    <property type="match status" value="1"/>
</dbReference>
<proteinExistence type="inferred from homology"/>
<accession>A0ABN8W0G3</accession>
<name>A0ABN8W0G3_9BACT</name>
<dbReference type="GO" id="GO:0004798">
    <property type="term" value="F:dTMP kinase activity"/>
    <property type="evidence" value="ECO:0007669"/>
    <property type="project" value="UniProtKB-EC"/>
</dbReference>